<comment type="caution">
    <text evidence="2">The sequence shown here is derived from an EMBL/GenBank/DDBJ whole genome shotgun (WGS) entry which is preliminary data.</text>
</comment>
<dbReference type="Proteomes" id="UP001054837">
    <property type="component" value="Unassembled WGS sequence"/>
</dbReference>
<dbReference type="EMBL" id="BPLQ01007882">
    <property type="protein sequence ID" value="GIY32914.1"/>
    <property type="molecule type" value="Genomic_DNA"/>
</dbReference>
<evidence type="ECO:0000256" key="1">
    <source>
        <dbReference type="SAM" id="MobiDB-lite"/>
    </source>
</evidence>
<keyword evidence="3" id="KW-1185">Reference proteome</keyword>
<accession>A0AAV4SFX8</accession>
<protein>
    <submittedName>
        <fullName evidence="2">Uncharacterized protein</fullName>
    </submittedName>
</protein>
<dbReference type="AlphaFoldDB" id="A0AAV4SFX8"/>
<reference evidence="2 3" key="1">
    <citation type="submission" date="2021-06" db="EMBL/GenBank/DDBJ databases">
        <title>Caerostris darwini draft genome.</title>
        <authorList>
            <person name="Kono N."/>
            <person name="Arakawa K."/>
        </authorList>
    </citation>
    <scope>NUCLEOTIDE SEQUENCE [LARGE SCALE GENOMIC DNA]</scope>
</reference>
<proteinExistence type="predicted"/>
<evidence type="ECO:0000313" key="3">
    <source>
        <dbReference type="Proteomes" id="UP001054837"/>
    </source>
</evidence>
<feature type="region of interest" description="Disordered" evidence="1">
    <location>
        <begin position="44"/>
        <end position="85"/>
    </location>
</feature>
<name>A0AAV4SFX8_9ARAC</name>
<sequence length="85" mass="9832">MDLSRFLVQKIPALIISHRSPIKKELDNFSLNDYSSFFFRNQFGRQTPSHPPSQRRARWEKDFLEGDGLSEGGRVPPCVNSTQHD</sequence>
<evidence type="ECO:0000313" key="2">
    <source>
        <dbReference type="EMBL" id="GIY32914.1"/>
    </source>
</evidence>
<gene>
    <name evidence="2" type="ORF">CDAR_435141</name>
</gene>
<organism evidence="2 3">
    <name type="scientific">Caerostris darwini</name>
    <dbReference type="NCBI Taxonomy" id="1538125"/>
    <lineage>
        <taxon>Eukaryota</taxon>
        <taxon>Metazoa</taxon>
        <taxon>Ecdysozoa</taxon>
        <taxon>Arthropoda</taxon>
        <taxon>Chelicerata</taxon>
        <taxon>Arachnida</taxon>
        <taxon>Araneae</taxon>
        <taxon>Araneomorphae</taxon>
        <taxon>Entelegynae</taxon>
        <taxon>Araneoidea</taxon>
        <taxon>Araneidae</taxon>
        <taxon>Caerostris</taxon>
    </lineage>
</organism>